<dbReference type="InterPro" id="IPR036770">
    <property type="entry name" value="Ankyrin_rpt-contain_sf"/>
</dbReference>
<dbReference type="PRINTS" id="PR01415">
    <property type="entry name" value="ANKYRIN"/>
</dbReference>
<dbReference type="Gene3D" id="3.30.200.20">
    <property type="entry name" value="Phosphorylase Kinase, domain 1"/>
    <property type="match status" value="1"/>
</dbReference>
<dbReference type="SMART" id="SM00220">
    <property type="entry name" value="S_TKc"/>
    <property type="match status" value="2"/>
</dbReference>
<evidence type="ECO:0000256" key="3">
    <source>
        <dbReference type="ARBA" id="ARBA00022840"/>
    </source>
</evidence>
<evidence type="ECO:0000313" key="8">
    <source>
        <dbReference type="EMBL" id="OQR80629.1"/>
    </source>
</evidence>
<evidence type="ECO:0000256" key="1">
    <source>
        <dbReference type="ARBA" id="ARBA00022737"/>
    </source>
</evidence>
<organism evidence="8 9">
    <name type="scientific">Achlya hypogyna</name>
    <name type="common">Oomycete</name>
    <name type="synonym">Protoachlya hypogyna</name>
    <dbReference type="NCBI Taxonomy" id="1202772"/>
    <lineage>
        <taxon>Eukaryota</taxon>
        <taxon>Sar</taxon>
        <taxon>Stramenopiles</taxon>
        <taxon>Oomycota</taxon>
        <taxon>Saprolegniomycetes</taxon>
        <taxon>Saprolegniales</taxon>
        <taxon>Achlyaceae</taxon>
        <taxon>Achlya</taxon>
    </lineage>
</organism>
<dbReference type="SUPFAM" id="SSF48403">
    <property type="entry name" value="Ankyrin repeat"/>
    <property type="match status" value="3"/>
</dbReference>
<dbReference type="STRING" id="1202772.A0A1V9Y4I4"/>
<feature type="domain" description="Protein kinase" evidence="7">
    <location>
        <begin position="873"/>
        <end position="1129"/>
    </location>
</feature>
<dbReference type="PANTHER" id="PTHR24198:SF194">
    <property type="entry name" value="INVERSIN-A"/>
    <property type="match status" value="1"/>
</dbReference>
<feature type="binding site" evidence="6">
    <location>
        <position position="900"/>
    </location>
    <ligand>
        <name>ATP</name>
        <dbReference type="ChEBI" id="CHEBI:30616"/>
    </ligand>
</feature>
<comment type="caution">
    <text evidence="8">The sequence shown here is derived from an EMBL/GenBank/DDBJ whole genome shotgun (WGS) entry which is preliminary data.</text>
</comment>
<dbReference type="InterPro" id="IPR002110">
    <property type="entry name" value="Ankyrin_rpt"/>
</dbReference>
<keyword evidence="4 5" id="KW-0040">ANK repeat</keyword>
<dbReference type="SMART" id="SM00248">
    <property type="entry name" value="ANK"/>
    <property type="match status" value="14"/>
</dbReference>
<evidence type="ECO:0000256" key="4">
    <source>
        <dbReference type="ARBA" id="ARBA00023043"/>
    </source>
</evidence>
<dbReference type="PROSITE" id="PS00108">
    <property type="entry name" value="PROTEIN_KINASE_ST"/>
    <property type="match status" value="1"/>
</dbReference>
<evidence type="ECO:0000256" key="6">
    <source>
        <dbReference type="PROSITE-ProRule" id="PRU10141"/>
    </source>
</evidence>
<evidence type="ECO:0000256" key="2">
    <source>
        <dbReference type="ARBA" id="ARBA00022741"/>
    </source>
</evidence>
<gene>
    <name evidence="8" type="ORF">ACHHYP_17402</name>
</gene>
<dbReference type="PROSITE" id="PS50011">
    <property type="entry name" value="PROTEIN_KINASE_DOM"/>
    <property type="match status" value="2"/>
</dbReference>
<dbReference type="InterPro" id="IPR011009">
    <property type="entry name" value="Kinase-like_dom_sf"/>
</dbReference>
<dbReference type="GO" id="GO:0005524">
    <property type="term" value="F:ATP binding"/>
    <property type="evidence" value="ECO:0007669"/>
    <property type="project" value="UniProtKB-UniRule"/>
</dbReference>
<dbReference type="OrthoDB" id="3256376at2759"/>
<feature type="repeat" description="ANK" evidence="5">
    <location>
        <begin position="291"/>
        <end position="323"/>
    </location>
</feature>
<feature type="domain" description="Protein kinase" evidence="7">
    <location>
        <begin position="424"/>
        <end position="682"/>
    </location>
</feature>
<feature type="repeat" description="ANK" evidence="5">
    <location>
        <begin position="29"/>
        <end position="61"/>
    </location>
</feature>
<name>A0A1V9Y4I4_ACHHY</name>
<keyword evidence="9" id="KW-1185">Reference proteome</keyword>
<dbReference type="Pfam" id="PF00069">
    <property type="entry name" value="Pkinase"/>
    <property type="match status" value="2"/>
</dbReference>
<feature type="repeat" description="ANK" evidence="5">
    <location>
        <begin position="128"/>
        <end position="160"/>
    </location>
</feature>
<evidence type="ECO:0000256" key="5">
    <source>
        <dbReference type="PROSITE-ProRule" id="PRU00023"/>
    </source>
</evidence>
<evidence type="ECO:0000259" key="7">
    <source>
        <dbReference type="PROSITE" id="PS50011"/>
    </source>
</evidence>
<dbReference type="PROSITE" id="PS50297">
    <property type="entry name" value="ANK_REP_REGION"/>
    <property type="match status" value="10"/>
</dbReference>
<dbReference type="PANTHER" id="PTHR24198">
    <property type="entry name" value="ANKYRIN REPEAT AND PROTEIN KINASE DOMAIN-CONTAINING PROTEIN"/>
    <property type="match status" value="1"/>
</dbReference>
<proteinExistence type="predicted"/>
<feature type="repeat" description="ANK" evidence="5">
    <location>
        <begin position="1"/>
        <end position="28"/>
    </location>
</feature>
<feature type="repeat" description="ANK" evidence="5">
    <location>
        <begin position="352"/>
        <end position="373"/>
    </location>
</feature>
<feature type="repeat" description="ANK" evidence="5">
    <location>
        <begin position="62"/>
        <end position="94"/>
    </location>
</feature>
<reference evidence="8 9" key="1">
    <citation type="journal article" date="2014" name="Genome Biol. Evol.">
        <title>The secreted proteins of Achlya hypogyna and Thraustotheca clavata identify the ancestral oomycete secretome and reveal gene acquisitions by horizontal gene transfer.</title>
        <authorList>
            <person name="Misner I."/>
            <person name="Blouin N."/>
            <person name="Leonard G."/>
            <person name="Richards T.A."/>
            <person name="Lane C.E."/>
        </authorList>
    </citation>
    <scope>NUCLEOTIDE SEQUENCE [LARGE SCALE GENOMIC DNA]</scope>
    <source>
        <strain evidence="8 9">ATCC 48635</strain>
    </source>
</reference>
<protein>
    <recommendedName>
        <fullName evidence="7">Protein kinase domain-containing protein</fullName>
    </recommendedName>
</protein>
<accession>A0A1V9Y4I4</accession>
<dbReference type="AlphaFoldDB" id="A0A1V9Y4I4"/>
<dbReference type="Gene3D" id="1.10.510.10">
    <property type="entry name" value="Transferase(Phosphotransferase) domain 1"/>
    <property type="match status" value="2"/>
</dbReference>
<dbReference type="EMBL" id="JNBR01002904">
    <property type="protein sequence ID" value="OQR80629.1"/>
    <property type="molecule type" value="Genomic_DNA"/>
</dbReference>
<dbReference type="PROSITE" id="PS00107">
    <property type="entry name" value="PROTEIN_KINASE_ATP"/>
    <property type="match status" value="2"/>
</dbReference>
<dbReference type="PROSITE" id="PS50088">
    <property type="entry name" value="ANK_REPEAT"/>
    <property type="match status" value="11"/>
</dbReference>
<dbReference type="Pfam" id="PF12796">
    <property type="entry name" value="Ank_2"/>
    <property type="match status" value="5"/>
</dbReference>
<dbReference type="Pfam" id="PF00023">
    <property type="entry name" value="Ank"/>
    <property type="match status" value="1"/>
</dbReference>
<dbReference type="GO" id="GO:0004672">
    <property type="term" value="F:protein kinase activity"/>
    <property type="evidence" value="ECO:0007669"/>
    <property type="project" value="InterPro"/>
</dbReference>
<dbReference type="SUPFAM" id="SSF56112">
    <property type="entry name" value="Protein kinase-like (PK-like)"/>
    <property type="match status" value="2"/>
</dbReference>
<keyword evidence="2 6" id="KW-0547">Nucleotide-binding</keyword>
<feature type="repeat" description="ANK" evidence="5">
    <location>
        <begin position="95"/>
        <end position="127"/>
    </location>
</feature>
<keyword evidence="1" id="KW-0677">Repeat</keyword>
<dbReference type="Proteomes" id="UP000243579">
    <property type="component" value="Unassembled WGS sequence"/>
</dbReference>
<feature type="repeat" description="ANK" evidence="5">
    <location>
        <begin position="194"/>
        <end position="226"/>
    </location>
</feature>
<feature type="repeat" description="ANK" evidence="5">
    <location>
        <begin position="799"/>
        <end position="832"/>
    </location>
</feature>
<keyword evidence="3 6" id="KW-0067">ATP-binding</keyword>
<dbReference type="InterPro" id="IPR017441">
    <property type="entry name" value="Protein_kinase_ATP_BS"/>
</dbReference>
<feature type="binding site" evidence="6">
    <location>
        <position position="451"/>
    </location>
    <ligand>
        <name>ATP</name>
        <dbReference type="ChEBI" id="CHEBI:30616"/>
    </ligand>
</feature>
<feature type="repeat" description="ANK" evidence="5">
    <location>
        <begin position="258"/>
        <end position="290"/>
    </location>
</feature>
<dbReference type="InterPro" id="IPR008271">
    <property type="entry name" value="Ser/Thr_kinase_AS"/>
</dbReference>
<dbReference type="Gene3D" id="1.25.40.20">
    <property type="entry name" value="Ankyrin repeat-containing domain"/>
    <property type="match status" value="6"/>
</dbReference>
<evidence type="ECO:0000313" key="9">
    <source>
        <dbReference type="Proteomes" id="UP000243579"/>
    </source>
</evidence>
<sequence length="1237" mass="131465">MNSAASKGYVQIVQALIAAGANVDRANKSGWTPINSAANRGELSVVEQLIAAGADINQANESGWTPLYVAASKSNLPVVKALMTSGADINLACIDGLTPIHSAASKGHVTVVEALAAGGADINQASKNGSTPINSAAAKGFLPVVKALVAAAVDFNKANNAGSTPINTAANRGQMQVVKALIVAGADLNQANKKGWTPIYSAANKGYLPIVQTLIAAGADFHQTNDVRQYLLTGSDPTIPSTAAKKFASPLAIVLTMDGMTPLALAAWHGRDGAVMLLLSAGATVDCADNGGNTPLHNAASQGHESIARHLVAAGASVEISNALFEAVTTANVDWASELLSQGANPNVTNKAGETPLHVAVRCKKQNLLELLLHEKDVNLTARNKGGDTPLIVAIKQGHRSFARQIYAASTQPLREVATTVVAIDRSVVLGDGSFGVVYKGVFDDEPVAVKTLIGPSSADVLAYETRATQLCKSPYLLQLLAVAGKHTTNPQLVFEYMDGGDLRGYLDKKRDGLPVSVEYSALEVAWAVANALADLHHNGLLHRNLKSCNVLLSSSHYIKVADLAHAQPYASRTSVSTDTPYWTAPEVLASDGPDDGAVDIYSFGVILTELSTLKVPFEGLSLSSWVIVKRVRKGSLRPDAGDASAPWLRDLATACLEHVPEQRPTIETILTLLDNQRPPSLLSTDMQCSLCKASHAIVAATCPSCNAPTPTPTTKLKAILQSVAVAKTQGVDIEATLPCDICDAANDVAATSCEACGEEYRNPDKKLRQFVKAVTTGHLDRTKMLLNQGADPNAANEAGETPLHIAVRRNDQRLLELLLQVNGVDFTARNKVTKGETPLVAAIKQGHRRFAQKIYTASTQPLREVAATDVNVDRTILLGSGTFGVVFQGTFDNQPVAVKTLFGPSSSDIAAYEMEAMQLCKSPYLLQLLAVSGLRTNSPQLVLDYMDGGDLRGYLNMKRKGEPVPVEYSTLDVAWVIANALADLHHNGVLHRDLKSLNVLLSSINYIKVADLGLARAYASHMTQGAGTPYWTAPEVLADDGSYNYAADIYSFGVILTELTTLKAPFEDMTLQQWTILDRVRKGTLCPEVGDACAPWLRKLAADCMSYDPVQRPSAEMILLGLDRQRRLEASLVNTTMECSSCKNVHAMDAATCCACGKATPKASMKLASLLQRVAAAKVRGIEVKTTLPCGVCDSANDITVNVCVECGFDDLPSDSEKLRLLVKIVNRTMQAIVTG</sequence>
<feature type="repeat" description="ANK" evidence="5">
    <location>
        <begin position="161"/>
        <end position="193"/>
    </location>
</feature>
<dbReference type="InterPro" id="IPR000719">
    <property type="entry name" value="Prot_kinase_dom"/>
</dbReference>